<dbReference type="InterPro" id="IPR045596">
    <property type="entry name" value="DUF6459"/>
</dbReference>
<dbReference type="STRING" id="137265.SAMN05421684_1376"/>
<feature type="region of interest" description="Disordered" evidence="1">
    <location>
        <begin position="1"/>
        <end position="135"/>
    </location>
</feature>
<evidence type="ECO:0000256" key="1">
    <source>
        <dbReference type="SAM" id="MobiDB-lite"/>
    </source>
</evidence>
<reference evidence="3" key="1">
    <citation type="submission" date="2016-10" db="EMBL/GenBank/DDBJ databases">
        <authorList>
            <person name="Varghese N."/>
            <person name="Submissions S."/>
        </authorList>
    </citation>
    <scope>NUCLEOTIDE SEQUENCE [LARGE SCALE GENOMIC DNA]</scope>
    <source>
        <strain evidence="3">DSM 44718</strain>
    </source>
</reference>
<evidence type="ECO:0000313" key="2">
    <source>
        <dbReference type="EMBL" id="SDY75441.1"/>
    </source>
</evidence>
<protein>
    <submittedName>
        <fullName evidence="2">Uncharacterized protein</fullName>
    </submittedName>
</protein>
<gene>
    <name evidence="2" type="ORF">SAMN05421684_1376</name>
</gene>
<feature type="compositionally biased region" description="Low complexity" evidence="1">
    <location>
        <begin position="49"/>
        <end position="69"/>
    </location>
</feature>
<dbReference type="Proteomes" id="UP000199632">
    <property type="component" value="Unassembled WGS sequence"/>
</dbReference>
<feature type="compositionally biased region" description="Pro residues" evidence="1">
    <location>
        <begin position="207"/>
        <end position="217"/>
    </location>
</feature>
<accession>A0A1H3MFI3</accession>
<dbReference type="EMBL" id="FNQB01000001">
    <property type="protein sequence ID" value="SDY75441.1"/>
    <property type="molecule type" value="Genomic_DNA"/>
</dbReference>
<organism evidence="2 3">
    <name type="scientific">Asanoa ishikariensis</name>
    <dbReference type="NCBI Taxonomy" id="137265"/>
    <lineage>
        <taxon>Bacteria</taxon>
        <taxon>Bacillati</taxon>
        <taxon>Actinomycetota</taxon>
        <taxon>Actinomycetes</taxon>
        <taxon>Micromonosporales</taxon>
        <taxon>Micromonosporaceae</taxon>
        <taxon>Asanoa</taxon>
    </lineage>
</organism>
<feature type="region of interest" description="Disordered" evidence="1">
    <location>
        <begin position="204"/>
        <end position="225"/>
    </location>
</feature>
<dbReference type="Pfam" id="PF20060">
    <property type="entry name" value="DUF6459"/>
    <property type="match status" value="1"/>
</dbReference>
<dbReference type="AlphaFoldDB" id="A0A1H3MFI3"/>
<evidence type="ECO:0000313" key="3">
    <source>
        <dbReference type="Proteomes" id="UP000199632"/>
    </source>
</evidence>
<proteinExistence type="predicted"/>
<sequence>MSTATAPPTVLTREPVTRGPTARASTGPPLGGGPASVPLSVTPTGTGWPSAPTVSSPAARAAAPHRVAVGSGRGRADVPPPSTRHRQATVRSDLPPPAGHVAVGAEPAPATKGDGRALAPPSTHQGRHGSPPAPTPVRVAHDAGASLIRRSPRQKRTVTRGYYPPITIRPAPSFDPPYVDEPGADEWYREAAGQLAFDFSALTRRPVPAPPTTPPALTPSLTASPEARHAAGRFARACLEILNGYRPAAHVRSLSRPTSAHALVEQLLDALRRMPVTPASPRRQQQPELVRLRRLRISEPAPGVVEAAAALGTDARTWAMAFRLEHTSTRWLGTVLQVL</sequence>
<keyword evidence="3" id="KW-1185">Reference proteome</keyword>
<name>A0A1H3MFI3_9ACTN</name>